<evidence type="ECO:0000313" key="14">
    <source>
        <dbReference type="Proteomes" id="UP001161247"/>
    </source>
</evidence>
<dbReference type="EMBL" id="OX459126">
    <property type="protein sequence ID" value="CAI9118423.1"/>
    <property type="molecule type" value="Genomic_DNA"/>
</dbReference>
<evidence type="ECO:0000256" key="2">
    <source>
        <dbReference type="ARBA" id="ARBA00009748"/>
    </source>
</evidence>
<dbReference type="CDD" id="cd00010">
    <property type="entry name" value="AAI_LTSS"/>
    <property type="match status" value="1"/>
</dbReference>
<accession>A0AAV1EFF2</accession>
<keyword evidence="5" id="KW-0336">GPI-anchor</keyword>
<evidence type="ECO:0000256" key="1">
    <source>
        <dbReference type="ARBA" id="ARBA00004609"/>
    </source>
</evidence>
<evidence type="ECO:0000259" key="12">
    <source>
        <dbReference type="SMART" id="SM00499"/>
    </source>
</evidence>
<evidence type="ECO:0000256" key="8">
    <source>
        <dbReference type="ARBA" id="ARBA00023157"/>
    </source>
</evidence>
<dbReference type="SMART" id="SM00499">
    <property type="entry name" value="AAI"/>
    <property type="match status" value="1"/>
</dbReference>
<comment type="subcellular location">
    <subcellularLocation>
        <location evidence="1">Cell membrane</location>
        <topology evidence="1">Lipid-anchor</topology>
        <topology evidence="1">GPI-anchor</topology>
    </subcellularLocation>
</comment>
<evidence type="ECO:0000313" key="13">
    <source>
        <dbReference type="EMBL" id="CAI9118423.1"/>
    </source>
</evidence>
<dbReference type="InterPro" id="IPR043325">
    <property type="entry name" value="LTSS"/>
</dbReference>
<evidence type="ECO:0000256" key="7">
    <source>
        <dbReference type="ARBA" id="ARBA00023121"/>
    </source>
</evidence>
<evidence type="ECO:0000256" key="5">
    <source>
        <dbReference type="ARBA" id="ARBA00022622"/>
    </source>
</evidence>
<comment type="similarity">
    <text evidence="2">Belongs to the plant LTP family.</text>
</comment>
<keyword evidence="3" id="KW-0813">Transport</keyword>
<keyword evidence="9" id="KW-0325">Glycoprotein</keyword>
<evidence type="ECO:0000256" key="4">
    <source>
        <dbReference type="ARBA" id="ARBA00022475"/>
    </source>
</evidence>
<dbReference type="InterPro" id="IPR000528">
    <property type="entry name" value="Plant_nsLTP"/>
</dbReference>
<keyword evidence="7" id="KW-0446">Lipid-binding</keyword>
<dbReference type="SUPFAM" id="SSF47699">
    <property type="entry name" value="Bifunctional inhibitor/lipid-transfer protein/seed storage 2S albumin"/>
    <property type="match status" value="1"/>
</dbReference>
<dbReference type="InterPro" id="IPR016140">
    <property type="entry name" value="Bifunc_inhib/LTP/seed_store"/>
</dbReference>
<gene>
    <name evidence="13" type="ORF">OLC1_LOCUS24296</name>
</gene>
<evidence type="ECO:0000256" key="3">
    <source>
        <dbReference type="ARBA" id="ARBA00022448"/>
    </source>
</evidence>
<sequence length="123" mass="12887">MSAKSLPTSLLLLTVLVTIFLTRSSTSQTTENCVRLVQSLVPCLDYVTGRSTEPTGNCCSAFGNAIYSSIAPSCLCQAFRDDTAGQYGVNTTLALSLPSQCHLNSTPLIGDCNDKTSLVGSSA</sequence>
<evidence type="ECO:0000256" key="9">
    <source>
        <dbReference type="ARBA" id="ARBA00023180"/>
    </source>
</evidence>
<keyword evidence="10" id="KW-0449">Lipoprotein</keyword>
<organism evidence="13 14">
    <name type="scientific">Oldenlandia corymbosa var. corymbosa</name>
    <dbReference type="NCBI Taxonomy" id="529605"/>
    <lineage>
        <taxon>Eukaryota</taxon>
        <taxon>Viridiplantae</taxon>
        <taxon>Streptophyta</taxon>
        <taxon>Embryophyta</taxon>
        <taxon>Tracheophyta</taxon>
        <taxon>Spermatophyta</taxon>
        <taxon>Magnoliopsida</taxon>
        <taxon>eudicotyledons</taxon>
        <taxon>Gunneridae</taxon>
        <taxon>Pentapetalae</taxon>
        <taxon>asterids</taxon>
        <taxon>lamiids</taxon>
        <taxon>Gentianales</taxon>
        <taxon>Rubiaceae</taxon>
        <taxon>Rubioideae</taxon>
        <taxon>Spermacoceae</taxon>
        <taxon>Hedyotis-Oldenlandia complex</taxon>
        <taxon>Oldenlandia</taxon>
    </lineage>
</organism>
<evidence type="ECO:0000256" key="11">
    <source>
        <dbReference type="SAM" id="SignalP"/>
    </source>
</evidence>
<dbReference type="Pfam" id="PF14368">
    <property type="entry name" value="LTP_2"/>
    <property type="match status" value="1"/>
</dbReference>
<evidence type="ECO:0000256" key="6">
    <source>
        <dbReference type="ARBA" id="ARBA00022729"/>
    </source>
</evidence>
<name>A0AAV1EFF2_OLDCO</name>
<feature type="signal peptide" evidence="11">
    <location>
        <begin position="1"/>
        <end position="27"/>
    </location>
</feature>
<dbReference type="AlphaFoldDB" id="A0AAV1EFF2"/>
<dbReference type="GO" id="GO:0005886">
    <property type="term" value="C:plasma membrane"/>
    <property type="evidence" value="ECO:0007669"/>
    <property type="project" value="UniProtKB-SubCell"/>
</dbReference>
<evidence type="ECO:0000256" key="10">
    <source>
        <dbReference type="ARBA" id="ARBA00023288"/>
    </source>
</evidence>
<feature type="chain" id="PRO_5043359448" evidence="11">
    <location>
        <begin position="28"/>
        <end position="123"/>
    </location>
</feature>
<keyword evidence="4" id="KW-1003">Cell membrane</keyword>
<dbReference type="GO" id="GO:0098552">
    <property type="term" value="C:side of membrane"/>
    <property type="evidence" value="ECO:0007669"/>
    <property type="project" value="UniProtKB-KW"/>
</dbReference>
<keyword evidence="5" id="KW-0472">Membrane</keyword>
<dbReference type="InterPro" id="IPR036312">
    <property type="entry name" value="Bifun_inhib/LTP/seed_sf"/>
</dbReference>
<dbReference type="Gene3D" id="1.10.110.10">
    <property type="entry name" value="Plant lipid-transfer and hydrophobic proteins"/>
    <property type="match status" value="1"/>
</dbReference>
<keyword evidence="8" id="KW-1015">Disulfide bond</keyword>
<feature type="domain" description="Bifunctional inhibitor/plant lipid transfer protein/seed storage helical" evidence="12">
    <location>
        <begin position="33"/>
        <end position="112"/>
    </location>
</feature>
<reference evidence="13" key="1">
    <citation type="submission" date="2023-03" db="EMBL/GenBank/DDBJ databases">
        <authorList>
            <person name="Julca I."/>
        </authorList>
    </citation>
    <scope>NUCLEOTIDE SEQUENCE</scope>
</reference>
<dbReference type="GO" id="GO:0006869">
    <property type="term" value="P:lipid transport"/>
    <property type="evidence" value="ECO:0007669"/>
    <property type="project" value="InterPro"/>
</dbReference>
<keyword evidence="14" id="KW-1185">Reference proteome</keyword>
<protein>
    <submittedName>
        <fullName evidence="13">OLC1v1019993C1</fullName>
    </submittedName>
</protein>
<keyword evidence="6 11" id="KW-0732">Signal</keyword>
<proteinExistence type="inferred from homology"/>
<dbReference type="PANTHER" id="PTHR33044">
    <property type="entry name" value="BIFUNCTIONAL INHIBITOR/LIPID-TRANSFER PROTEIN/SEED STORAGE 2S ALBUMIN SUPERFAMILY PROTEIN-RELATED"/>
    <property type="match status" value="1"/>
</dbReference>
<dbReference type="PRINTS" id="PR00382">
    <property type="entry name" value="LIPIDTRNSFER"/>
</dbReference>
<dbReference type="GO" id="GO:0008289">
    <property type="term" value="F:lipid binding"/>
    <property type="evidence" value="ECO:0007669"/>
    <property type="project" value="UniProtKB-KW"/>
</dbReference>
<dbReference type="Proteomes" id="UP001161247">
    <property type="component" value="Chromosome 9"/>
</dbReference>